<accession>A0A6S7B172</accession>
<name>A0A6S7B172_9BURK</name>
<proteinExistence type="predicted"/>
<dbReference type="AlphaFoldDB" id="A0A6S7B172"/>
<gene>
    <name evidence="1" type="ORF">LMG28138_01786</name>
</gene>
<evidence type="ECO:0000313" key="2">
    <source>
        <dbReference type="Proteomes" id="UP000494115"/>
    </source>
</evidence>
<sequence>MTKVTVKPHGGELQAMTPSERVIQDVQAEFSVQDERGRTLVLKKPDVLAQFDLIEALGDLAKNDVYRIMCIPAIYVVSIDGVIAPAPSNKAQMRALISRLGEEGFAAIKKGIAERFPQDEDGEGDEAVKK</sequence>
<protein>
    <submittedName>
        <fullName evidence="1">Uncharacterized protein</fullName>
    </submittedName>
</protein>
<keyword evidence="2" id="KW-1185">Reference proteome</keyword>
<dbReference type="Proteomes" id="UP000494115">
    <property type="component" value="Unassembled WGS sequence"/>
</dbReference>
<evidence type="ECO:0000313" key="1">
    <source>
        <dbReference type="EMBL" id="CAB3784322.1"/>
    </source>
</evidence>
<dbReference type="EMBL" id="CADIKM010000006">
    <property type="protein sequence ID" value="CAB3784322.1"/>
    <property type="molecule type" value="Genomic_DNA"/>
</dbReference>
<dbReference type="RefSeq" id="WP_175104396.1">
    <property type="nucleotide sequence ID" value="NZ_CADIKM010000006.1"/>
</dbReference>
<reference evidence="1 2" key="1">
    <citation type="submission" date="2020-04" db="EMBL/GenBank/DDBJ databases">
        <authorList>
            <person name="De Canck E."/>
        </authorList>
    </citation>
    <scope>NUCLEOTIDE SEQUENCE [LARGE SCALE GENOMIC DNA]</scope>
    <source>
        <strain evidence="1 2">LMG 28138</strain>
    </source>
</reference>
<organism evidence="1 2">
    <name type="scientific">Pararobbsia alpina</name>
    <dbReference type="NCBI Taxonomy" id="621374"/>
    <lineage>
        <taxon>Bacteria</taxon>
        <taxon>Pseudomonadati</taxon>
        <taxon>Pseudomonadota</taxon>
        <taxon>Betaproteobacteria</taxon>
        <taxon>Burkholderiales</taxon>
        <taxon>Burkholderiaceae</taxon>
        <taxon>Pararobbsia</taxon>
    </lineage>
</organism>